<dbReference type="RefSeq" id="WP_378153470.1">
    <property type="nucleotide sequence ID" value="NZ_JBHSEC010000007.1"/>
</dbReference>
<dbReference type="InterPro" id="IPR021722">
    <property type="entry name" value="YvbH_oligomer_dom"/>
</dbReference>
<keyword evidence="4" id="KW-1185">Reference proteome</keyword>
<evidence type="ECO:0000313" key="3">
    <source>
        <dbReference type="EMBL" id="MFC4410055.1"/>
    </source>
</evidence>
<dbReference type="Gene3D" id="1.10.287.210">
    <property type="match status" value="1"/>
</dbReference>
<comment type="caution">
    <text evidence="3">The sequence shown here is derived from an EMBL/GenBank/DDBJ whole genome shotgun (WGS) entry which is preliminary data.</text>
</comment>
<sequence>MLKKLASDALGLSDIGKVIDPSDYDKTESDDYVMHEKGEKIYFLIKTRMDEYCFTNLALIHVDGDSAVSKKRTLRRYDYKYSPIRNVLLETAGTIDLDVEIKFLIGDTQMDIDINKNQADQIKDLYKSLIEIERVTKENDKYRKYATDSLEYAARSLAAASHGQNNAPSDSFKAITEFTNNWLKESSKQYVAEDFGHVFELFIKN</sequence>
<dbReference type="Gene3D" id="2.30.29.50">
    <property type="entry name" value="Bacterial Pleckstrin homology domain"/>
    <property type="match status" value="1"/>
</dbReference>
<name>A0ABV8X3N7_9LACT</name>
<feature type="domain" description="Bacterial Pleckstrin homology" evidence="1">
    <location>
        <begin position="10"/>
        <end position="132"/>
    </location>
</feature>
<feature type="domain" description="YvbH-like oligomerisation" evidence="2">
    <location>
        <begin position="145"/>
        <end position="205"/>
    </location>
</feature>
<dbReference type="PANTHER" id="PTHR35796:SF2">
    <property type="entry name" value="YVBH-LIKE OLIGOMERISATION REGION"/>
    <property type="match status" value="1"/>
</dbReference>
<dbReference type="EMBL" id="JBHSEC010000007">
    <property type="protein sequence ID" value="MFC4410055.1"/>
    <property type="molecule type" value="Genomic_DNA"/>
</dbReference>
<dbReference type="InterPro" id="IPR037063">
    <property type="entry name" value="PHb_sf"/>
</dbReference>
<protein>
    <submittedName>
        <fullName evidence="3">PH domain-containing protein</fullName>
    </submittedName>
</protein>
<dbReference type="PANTHER" id="PTHR35796">
    <property type="entry name" value="HYPOTHETICAL CYTOSOLIC PROTEIN"/>
    <property type="match status" value="1"/>
</dbReference>
<reference evidence="4" key="1">
    <citation type="journal article" date="2019" name="Int. J. Syst. Evol. Microbiol.">
        <title>The Global Catalogue of Microorganisms (GCM) 10K type strain sequencing project: providing services to taxonomists for standard genome sequencing and annotation.</title>
        <authorList>
            <consortium name="The Broad Institute Genomics Platform"/>
            <consortium name="The Broad Institute Genome Sequencing Center for Infectious Disease"/>
            <person name="Wu L."/>
            <person name="Ma J."/>
        </authorList>
    </citation>
    <scope>NUCLEOTIDE SEQUENCE [LARGE SCALE GENOMIC DNA]</scope>
    <source>
        <strain evidence="4">CCUG 59778</strain>
    </source>
</reference>
<evidence type="ECO:0000259" key="2">
    <source>
        <dbReference type="Pfam" id="PF11724"/>
    </source>
</evidence>
<gene>
    <name evidence="3" type="ORF">ACFOZY_06340</name>
</gene>
<dbReference type="Pfam" id="PF08000">
    <property type="entry name" value="bPH_1"/>
    <property type="match status" value="1"/>
</dbReference>
<dbReference type="InterPro" id="IPR012544">
    <property type="entry name" value="PHb"/>
</dbReference>
<dbReference type="Pfam" id="PF11724">
    <property type="entry name" value="YvbH_ext"/>
    <property type="match status" value="1"/>
</dbReference>
<dbReference type="Proteomes" id="UP001595817">
    <property type="component" value="Unassembled WGS sequence"/>
</dbReference>
<evidence type="ECO:0000313" key="4">
    <source>
        <dbReference type="Proteomes" id="UP001595817"/>
    </source>
</evidence>
<evidence type="ECO:0000259" key="1">
    <source>
        <dbReference type="Pfam" id="PF08000"/>
    </source>
</evidence>
<proteinExistence type="predicted"/>
<accession>A0ABV8X3N7</accession>
<organism evidence="3 4">
    <name type="scientific">Chungangia koreensis</name>
    <dbReference type="NCBI Taxonomy" id="752657"/>
    <lineage>
        <taxon>Bacteria</taxon>
        <taxon>Bacillati</taxon>
        <taxon>Bacillota</taxon>
        <taxon>Bacilli</taxon>
        <taxon>Lactobacillales</taxon>
        <taxon>Chungangia</taxon>
    </lineage>
</organism>
<dbReference type="SUPFAM" id="SSF50729">
    <property type="entry name" value="PH domain-like"/>
    <property type="match status" value="1"/>
</dbReference>